<gene>
    <name evidence="2" type="primary">LOC111119004</name>
</gene>
<accession>A0A8B8CFA0</accession>
<protein>
    <submittedName>
        <fullName evidence="2">Uncharacterized protein LOC111119004</fullName>
    </submittedName>
</protein>
<reference evidence="2" key="1">
    <citation type="submission" date="2025-08" db="UniProtKB">
        <authorList>
            <consortium name="RefSeq"/>
        </authorList>
    </citation>
    <scope>IDENTIFICATION</scope>
    <source>
        <tissue evidence="2">Whole sample</tissue>
    </source>
</reference>
<organism evidence="1 2">
    <name type="scientific">Crassostrea virginica</name>
    <name type="common">Eastern oyster</name>
    <dbReference type="NCBI Taxonomy" id="6565"/>
    <lineage>
        <taxon>Eukaryota</taxon>
        <taxon>Metazoa</taxon>
        <taxon>Spiralia</taxon>
        <taxon>Lophotrochozoa</taxon>
        <taxon>Mollusca</taxon>
        <taxon>Bivalvia</taxon>
        <taxon>Autobranchia</taxon>
        <taxon>Pteriomorphia</taxon>
        <taxon>Ostreida</taxon>
        <taxon>Ostreoidea</taxon>
        <taxon>Ostreidae</taxon>
        <taxon>Crassostrea</taxon>
    </lineage>
</organism>
<dbReference type="RefSeq" id="XP_022314467.1">
    <property type="nucleotide sequence ID" value="XM_022458759.1"/>
</dbReference>
<sequence length="202" mass="22788">MAFFVFEWTKREYIATLLSLVLLTILAQHREFFNCEEKALTSFEKFCVWVGVMEKPTPCPGIEDFHSMGMEMGIAYITAFGTILLPDSLWEWAQSMLGAGIGALKGIAQSVKRCTQSLGGRISSSITGSVQFMKGLLGFNGSSRGTTTENIPAEYKYFFCRNVYEQRGIVMFMRESEKCCEIFIQDSQTKKMECVFAYPKGN</sequence>
<dbReference type="Proteomes" id="UP000694844">
    <property type="component" value="Chromosome 2"/>
</dbReference>
<evidence type="ECO:0000313" key="1">
    <source>
        <dbReference type="Proteomes" id="UP000694844"/>
    </source>
</evidence>
<evidence type="ECO:0000313" key="2">
    <source>
        <dbReference type="RefSeq" id="XP_022314467.1"/>
    </source>
</evidence>
<keyword evidence="1" id="KW-1185">Reference proteome</keyword>
<dbReference type="OrthoDB" id="6193202at2759"/>
<dbReference type="KEGG" id="cvn:111119004"/>
<name>A0A8B8CFA0_CRAVI</name>
<dbReference type="GeneID" id="111119004"/>
<dbReference type="AlphaFoldDB" id="A0A8B8CFA0"/>
<proteinExistence type="predicted"/>